<dbReference type="Proteomes" id="UP001180531">
    <property type="component" value="Unassembled WGS sequence"/>
</dbReference>
<gene>
    <name evidence="2" type="ORF">RM609_17975</name>
</gene>
<protein>
    <recommendedName>
        <fullName evidence="1">DUF7848 domain-containing protein</fullName>
    </recommendedName>
</protein>
<reference evidence="2" key="1">
    <citation type="submission" date="2024-05" db="EMBL/GenBank/DDBJ databases">
        <title>30 novel species of actinomycetes from the DSMZ collection.</title>
        <authorList>
            <person name="Nouioui I."/>
        </authorList>
    </citation>
    <scope>NUCLEOTIDE SEQUENCE</scope>
    <source>
        <strain evidence="2">DSM 40473</strain>
    </source>
</reference>
<dbReference type="InterPro" id="IPR057170">
    <property type="entry name" value="DUF7848"/>
</dbReference>
<sequence length="104" mass="11685">MRRQTFKFADWTTTPDPKASAEYTVICRDTLNGADDDRDEDAEPCGWSFSVLDDKGEADKQQKAHADATEHRFFLEISRCPTVITPPPGSVLAGRLARRERATQ</sequence>
<comment type="caution">
    <text evidence="2">The sequence shown here is derived from an EMBL/GenBank/DDBJ whole genome shotgun (WGS) entry which is preliminary data.</text>
</comment>
<dbReference type="Pfam" id="PF25232">
    <property type="entry name" value="DUF7848"/>
    <property type="match status" value="1"/>
</dbReference>
<organism evidence="2 3">
    <name type="scientific">Streptomyces hesseae</name>
    <dbReference type="NCBI Taxonomy" id="3075519"/>
    <lineage>
        <taxon>Bacteria</taxon>
        <taxon>Bacillati</taxon>
        <taxon>Actinomycetota</taxon>
        <taxon>Actinomycetes</taxon>
        <taxon>Kitasatosporales</taxon>
        <taxon>Streptomycetaceae</taxon>
        <taxon>Streptomyces</taxon>
    </lineage>
</organism>
<evidence type="ECO:0000313" key="2">
    <source>
        <dbReference type="EMBL" id="MDT0450953.1"/>
    </source>
</evidence>
<accession>A0ABU2SPN8</accession>
<dbReference type="RefSeq" id="WP_311612089.1">
    <property type="nucleotide sequence ID" value="NZ_JAVRFI010000010.1"/>
</dbReference>
<proteinExistence type="predicted"/>
<dbReference type="EMBL" id="JAVRFI010000010">
    <property type="protein sequence ID" value="MDT0450953.1"/>
    <property type="molecule type" value="Genomic_DNA"/>
</dbReference>
<keyword evidence="3" id="KW-1185">Reference proteome</keyword>
<feature type="domain" description="DUF7848" evidence="1">
    <location>
        <begin position="1"/>
        <end position="86"/>
    </location>
</feature>
<name>A0ABU2SPN8_9ACTN</name>
<evidence type="ECO:0000313" key="3">
    <source>
        <dbReference type="Proteomes" id="UP001180531"/>
    </source>
</evidence>
<evidence type="ECO:0000259" key="1">
    <source>
        <dbReference type="Pfam" id="PF25232"/>
    </source>
</evidence>